<dbReference type="InterPro" id="IPR054529">
    <property type="entry name" value="TcaA_2nd"/>
</dbReference>
<name>A0ABV9FF88_9BACL</name>
<evidence type="ECO:0000259" key="4">
    <source>
        <dbReference type="Pfam" id="PF25155"/>
    </source>
</evidence>
<evidence type="ECO:0000256" key="1">
    <source>
        <dbReference type="SAM" id="Phobius"/>
    </source>
</evidence>
<dbReference type="Pfam" id="PF22820">
    <property type="entry name" value="TcaA_3rd_4th"/>
    <property type="match status" value="1"/>
</dbReference>
<feature type="domain" description="TcaA 4th" evidence="3">
    <location>
        <begin position="214"/>
        <end position="279"/>
    </location>
</feature>
<proteinExistence type="predicted"/>
<dbReference type="Pfam" id="PF25155">
    <property type="entry name" value="NTF2_YvbJ"/>
    <property type="match status" value="1"/>
</dbReference>
<keyword evidence="1" id="KW-1133">Transmembrane helix</keyword>
<evidence type="ECO:0000259" key="2">
    <source>
        <dbReference type="Pfam" id="PF22813"/>
    </source>
</evidence>
<dbReference type="Pfam" id="PF22813">
    <property type="entry name" value="TcaA_2nd"/>
    <property type="match status" value="1"/>
</dbReference>
<sequence>MTSKNKKITIGAAAFVVLAAVGLYFLGGYLADGQRLIERFESSVEKRQPDKLLKLLAASEDGREVDRASAEGIVEFLRTDEEALRAVLSRLKTEISQLEDGAAQSFASDGGSAFVYAHKKEKKRWLFYDDYELKLRSYKVPVNTNFGGARILLNGEDAGIAGVDGSRLELGPLLPGEYTVKAIYAGKYTTLENEVRAKLFPLGGSVQPVEVPLKGEYVDIFANNSFARIIINGEDIGLTVDGGQRIGPIAVDGSNTIRLEVDYPWGTTQSEERPIDGTKQEFELSVLTSEAKEQILDAAHAFVASWYEAFRERDAQRLRSVHPDRRADLAGHFADMVAGDEHYTGELRSATFDRDSLRIDQLGASEYTVSVLARVEYEEAYYYGAFDLRPEPVAGAHTTIYRLQYENGGWLVSDWSDAGSEALSSNVQIYDR</sequence>
<keyword evidence="6" id="KW-1185">Reference proteome</keyword>
<dbReference type="Proteomes" id="UP001596028">
    <property type="component" value="Unassembled WGS sequence"/>
</dbReference>
<evidence type="ECO:0008006" key="7">
    <source>
        <dbReference type="Google" id="ProtNLM"/>
    </source>
</evidence>
<gene>
    <name evidence="5" type="ORF">ACFO3S_20410</name>
</gene>
<dbReference type="EMBL" id="JBHSEP010000018">
    <property type="protein sequence ID" value="MFC4600618.1"/>
    <property type="molecule type" value="Genomic_DNA"/>
</dbReference>
<evidence type="ECO:0000259" key="3">
    <source>
        <dbReference type="Pfam" id="PF22820"/>
    </source>
</evidence>
<evidence type="ECO:0000313" key="6">
    <source>
        <dbReference type="Proteomes" id="UP001596028"/>
    </source>
</evidence>
<feature type="transmembrane region" description="Helical" evidence="1">
    <location>
        <begin position="12"/>
        <end position="31"/>
    </location>
</feature>
<keyword evidence="1" id="KW-0472">Membrane</keyword>
<organism evidence="5 6">
    <name type="scientific">Cohnella hongkongensis</name>
    <dbReference type="NCBI Taxonomy" id="178337"/>
    <lineage>
        <taxon>Bacteria</taxon>
        <taxon>Bacillati</taxon>
        <taxon>Bacillota</taxon>
        <taxon>Bacilli</taxon>
        <taxon>Bacillales</taxon>
        <taxon>Paenibacillaceae</taxon>
        <taxon>Cohnella</taxon>
    </lineage>
</organism>
<evidence type="ECO:0000313" key="5">
    <source>
        <dbReference type="EMBL" id="MFC4600618.1"/>
    </source>
</evidence>
<dbReference type="InterPro" id="IPR056902">
    <property type="entry name" value="NTF2_YvbJ"/>
</dbReference>
<protein>
    <recommendedName>
        <fullName evidence="7">PEGA domain-containing protein</fullName>
    </recommendedName>
</protein>
<reference evidence="6" key="1">
    <citation type="journal article" date="2019" name="Int. J. Syst. Evol. Microbiol.">
        <title>The Global Catalogue of Microorganisms (GCM) 10K type strain sequencing project: providing services to taxonomists for standard genome sequencing and annotation.</title>
        <authorList>
            <consortium name="The Broad Institute Genomics Platform"/>
            <consortium name="The Broad Institute Genome Sequencing Center for Infectious Disease"/>
            <person name="Wu L."/>
            <person name="Ma J."/>
        </authorList>
    </citation>
    <scope>NUCLEOTIDE SEQUENCE [LARGE SCALE GENOMIC DNA]</scope>
    <source>
        <strain evidence="6">CCUG 49571</strain>
    </source>
</reference>
<dbReference type="InterPro" id="IPR054530">
    <property type="entry name" value="TcaA_4th"/>
</dbReference>
<keyword evidence="1" id="KW-0812">Transmembrane</keyword>
<feature type="domain" description="YvbJ-like NTF2-like" evidence="4">
    <location>
        <begin position="295"/>
        <end position="416"/>
    </location>
</feature>
<dbReference type="PANTHER" id="PTHR40038:SF1">
    <property type="entry name" value="MEMBRANE-ASSOCIATED PROTEIN TCAA"/>
    <property type="match status" value="1"/>
</dbReference>
<comment type="caution">
    <text evidence="5">The sequence shown here is derived from an EMBL/GenBank/DDBJ whole genome shotgun (WGS) entry which is preliminary data.</text>
</comment>
<feature type="domain" description="TcaA second" evidence="2">
    <location>
        <begin position="35"/>
        <end position="134"/>
    </location>
</feature>
<dbReference type="PANTHER" id="PTHR40038">
    <property type="entry name" value="MEMBRANE-ASSOCIATED PROTEIN TCAA"/>
    <property type="match status" value="1"/>
</dbReference>
<dbReference type="RefSeq" id="WP_378099865.1">
    <property type="nucleotide sequence ID" value="NZ_JBHSEP010000018.1"/>
</dbReference>
<accession>A0ABV9FF88</accession>